<name>A0AC60Q087_IXOPE</name>
<gene>
    <name evidence="1" type="ORF">HPB47_025919</name>
</gene>
<reference evidence="1 2" key="1">
    <citation type="journal article" date="2020" name="Cell">
        <title>Large-Scale Comparative Analyses of Tick Genomes Elucidate Their Genetic Diversity and Vector Capacities.</title>
        <authorList>
            <consortium name="Tick Genome and Microbiome Consortium (TIGMIC)"/>
            <person name="Jia N."/>
            <person name="Wang J."/>
            <person name="Shi W."/>
            <person name="Du L."/>
            <person name="Sun Y."/>
            <person name="Zhan W."/>
            <person name="Jiang J.F."/>
            <person name="Wang Q."/>
            <person name="Zhang B."/>
            <person name="Ji P."/>
            <person name="Bell-Sakyi L."/>
            <person name="Cui X.M."/>
            <person name="Yuan T.T."/>
            <person name="Jiang B.G."/>
            <person name="Yang W.F."/>
            <person name="Lam T.T."/>
            <person name="Chang Q.C."/>
            <person name="Ding S.J."/>
            <person name="Wang X.J."/>
            <person name="Zhu J.G."/>
            <person name="Ruan X.D."/>
            <person name="Zhao L."/>
            <person name="Wei J.T."/>
            <person name="Ye R.Z."/>
            <person name="Que T.C."/>
            <person name="Du C.H."/>
            <person name="Zhou Y.H."/>
            <person name="Cheng J.X."/>
            <person name="Dai P.F."/>
            <person name="Guo W.B."/>
            <person name="Han X.H."/>
            <person name="Huang E.J."/>
            <person name="Li L.F."/>
            <person name="Wei W."/>
            <person name="Gao Y.C."/>
            <person name="Liu J.Z."/>
            <person name="Shao H.Z."/>
            <person name="Wang X."/>
            <person name="Wang C.C."/>
            <person name="Yang T.C."/>
            <person name="Huo Q.B."/>
            <person name="Li W."/>
            <person name="Chen H.Y."/>
            <person name="Chen S.E."/>
            <person name="Zhou L.G."/>
            <person name="Ni X.B."/>
            <person name="Tian J.H."/>
            <person name="Sheng Y."/>
            <person name="Liu T."/>
            <person name="Pan Y.S."/>
            <person name="Xia L.Y."/>
            <person name="Li J."/>
            <person name="Zhao F."/>
            <person name="Cao W.C."/>
        </authorList>
    </citation>
    <scope>NUCLEOTIDE SEQUENCE [LARGE SCALE GENOMIC DNA]</scope>
    <source>
        <strain evidence="1">Iper-2018</strain>
    </source>
</reference>
<organism evidence="1 2">
    <name type="scientific">Ixodes persulcatus</name>
    <name type="common">Taiga tick</name>
    <dbReference type="NCBI Taxonomy" id="34615"/>
    <lineage>
        <taxon>Eukaryota</taxon>
        <taxon>Metazoa</taxon>
        <taxon>Ecdysozoa</taxon>
        <taxon>Arthropoda</taxon>
        <taxon>Chelicerata</taxon>
        <taxon>Arachnida</taxon>
        <taxon>Acari</taxon>
        <taxon>Parasitiformes</taxon>
        <taxon>Ixodida</taxon>
        <taxon>Ixodoidea</taxon>
        <taxon>Ixodidae</taxon>
        <taxon>Ixodinae</taxon>
        <taxon>Ixodes</taxon>
    </lineage>
</organism>
<evidence type="ECO:0000313" key="1">
    <source>
        <dbReference type="EMBL" id="KAG0427004.1"/>
    </source>
</evidence>
<comment type="caution">
    <text evidence="1">The sequence shown here is derived from an EMBL/GenBank/DDBJ whole genome shotgun (WGS) entry which is preliminary data.</text>
</comment>
<protein>
    <submittedName>
        <fullName evidence="1">Uncharacterized protein</fullName>
    </submittedName>
</protein>
<dbReference type="EMBL" id="JABSTQ010009664">
    <property type="protein sequence ID" value="KAG0427004.1"/>
    <property type="molecule type" value="Genomic_DNA"/>
</dbReference>
<proteinExistence type="predicted"/>
<accession>A0AC60Q087</accession>
<dbReference type="Proteomes" id="UP000805193">
    <property type="component" value="Unassembled WGS sequence"/>
</dbReference>
<sequence>MVFVLMLGVQGKGSRREMSPCRLNVPVLFNVHRNGQGWGLSPGSLGSAARAVAPRAPSWCARCALAHSATDPPWTLINDKAGSPRVVAILVREMSNFFLTPPFLVSRSRFAGDKCVMHPASPPQPTKALTFDVSCPPGASVDSIFDAATGIVGTAELFSVQHLGATNFQLSVTSSSAMSRIVNAGALSIVTAITCLFLPVYVKSEALAAALAPYGKVLDIRFGVYQDHPTLRTGTRYIRMEMKESTPVPNFLRVSGHRATFDYRGLRRVCRRCQREGHIKAACNVPYCTRCAAFGHDSAGCAVGCGRCGAAHATSLNEFPALASTPRDGPPATPSPAASNAPAPTPAVGPTESTVPSPSESTETTSPELNSTTPQPEPATSMATGEDSNAPAAMLSNAPAITTLNDAETSVPLPTSSRSEEAPVQLGSPTAPEFQSSPSLNWSDLTEGSDEERLVINETAGNAAEESRCLLFLLFARLRVLTLNVQGFRSATKNLDVHLLDARHCLVLGDFNCVVDSRRDVRGPGYGRTTWNARELRRLIGHFDLVDCWTLLHGTTFEHTWQLYVTETLASAVQACGAVDFPPAIGYVSDHRPVLAELSLAPLTGHQRFWRLDSRVLQDPTSRDRLKEVLRRSLLGVTPDPANWDHLLETCRVACAAEGRALRQRQVEELRDTSLRIRIVRRGGAGTPLMRGYLSQLLDRYQRLLRASTTAATVLRGKGGPSFHPEVLRYTHRTQVKERRVPPDPVPSSTPPPGQPPVPRFSSHFESLATSDCSSLPMQRRFTTPS</sequence>
<evidence type="ECO:0000313" key="2">
    <source>
        <dbReference type="Proteomes" id="UP000805193"/>
    </source>
</evidence>
<keyword evidence="2" id="KW-1185">Reference proteome</keyword>